<gene>
    <name evidence="1" type="ORF">BpHYR1_054384</name>
</gene>
<evidence type="ECO:0000313" key="2">
    <source>
        <dbReference type="Proteomes" id="UP000276133"/>
    </source>
</evidence>
<organism evidence="1 2">
    <name type="scientific">Brachionus plicatilis</name>
    <name type="common">Marine rotifer</name>
    <name type="synonym">Brachionus muelleri</name>
    <dbReference type="NCBI Taxonomy" id="10195"/>
    <lineage>
        <taxon>Eukaryota</taxon>
        <taxon>Metazoa</taxon>
        <taxon>Spiralia</taxon>
        <taxon>Gnathifera</taxon>
        <taxon>Rotifera</taxon>
        <taxon>Eurotatoria</taxon>
        <taxon>Monogononta</taxon>
        <taxon>Pseudotrocha</taxon>
        <taxon>Ploima</taxon>
        <taxon>Brachionidae</taxon>
        <taxon>Brachionus</taxon>
    </lineage>
</organism>
<dbReference type="AlphaFoldDB" id="A0A3M7QI18"/>
<evidence type="ECO:0000313" key="1">
    <source>
        <dbReference type="EMBL" id="RNA11097.1"/>
    </source>
</evidence>
<sequence>MFCRSQRLFALRFIVNQRTSVHIKKRLIENLIEISVKIIHKKTNQNIASIKSPEFGKLCYFTLKIIKTKI</sequence>
<proteinExistence type="predicted"/>
<accession>A0A3M7QI18</accession>
<comment type="caution">
    <text evidence="1">The sequence shown here is derived from an EMBL/GenBank/DDBJ whole genome shotgun (WGS) entry which is preliminary data.</text>
</comment>
<reference evidence="1 2" key="1">
    <citation type="journal article" date="2018" name="Sci. Rep.">
        <title>Genomic signatures of local adaptation to the degree of environmental predictability in rotifers.</title>
        <authorList>
            <person name="Franch-Gras L."/>
            <person name="Hahn C."/>
            <person name="Garcia-Roger E.M."/>
            <person name="Carmona M.J."/>
            <person name="Serra M."/>
            <person name="Gomez A."/>
        </authorList>
    </citation>
    <scope>NUCLEOTIDE SEQUENCE [LARGE SCALE GENOMIC DNA]</scope>
    <source>
        <strain evidence="1">HYR1</strain>
    </source>
</reference>
<keyword evidence="2" id="KW-1185">Reference proteome</keyword>
<protein>
    <submittedName>
        <fullName evidence="1">Uncharacterized protein</fullName>
    </submittedName>
</protein>
<name>A0A3M7QI18_BRAPC</name>
<dbReference type="EMBL" id="REGN01006044">
    <property type="protein sequence ID" value="RNA11097.1"/>
    <property type="molecule type" value="Genomic_DNA"/>
</dbReference>
<dbReference type="Proteomes" id="UP000276133">
    <property type="component" value="Unassembled WGS sequence"/>
</dbReference>